<accession>R4U1P8</accession>
<reference evidence="2 3" key="1">
    <citation type="journal article" date="2013" name="Genome Biol. Evol.">
        <title>Complete genomes of two dipteran-associated spiroplasmas provided insights into the origin, dynamics, and impacts of viral invasion in spiroplasma.</title>
        <authorList>
            <person name="Ku C."/>
            <person name="Lo W.S."/>
            <person name="Chen L.L."/>
            <person name="Kuo C.H."/>
        </authorList>
    </citation>
    <scope>NUCLEOTIDE SEQUENCE [LARGE SCALE GENOMIC DNA]</scope>
    <source>
        <strain evidence="2 3">DF-1</strain>
    </source>
</reference>
<keyword evidence="1" id="KW-0732">Signal</keyword>
<keyword evidence="3" id="KW-1185">Reference proteome</keyword>
<feature type="signal peptide" evidence="1">
    <location>
        <begin position="1"/>
        <end position="23"/>
    </location>
</feature>
<organism evidence="2 3">
    <name type="scientific">Spiroplasma chrysopicola DF-1</name>
    <dbReference type="NCBI Taxonomy" id="1276227"/>
    <lineage>
        <taxon>Bacteria</taxon>
        <taxon>Bacillati</taxon>
        <taxon>Mycoplasmatota</taxon>
        <taxon>Mollicutes</taxon>
        <taxon>Entomoplasmatales</taxon>
        <taxon>Spiroplasmataceae</taxon>
        <taxon>Spiroplasma</taxon>
    </lineage>
</organism>
<dbReference type="Proteomes" id="UP000013964">
    <property type="component" value="Chromosome"/>
</dbReference>
<dbReference type="EMBL" id="CP005077">
    <property type="protein sequence ID" value="AGM25242.1"/>
    <property type="molecule type" value="Genomic_DNA"/>
</dbReference>
<dbReference type="STRING" id="1276227.SCHRY_v1c06660"/>
<evidence type="ECO:0000256" key="1">
    <source>
        <dbReference type="SAM" id="SignalP"/>
    </source>
</evidence>
<dbReference type="HOGENOM" id="CLU_642359_0_0_14"/>
<evidence type="ECO:0000313" key="3">
    <source>
        <dbReference type="Proteomes" id="UP000013964"/>
    </source>
</evidence>
<dbReference type="PATRIC" id="fig|1276227.3.peg.672"/>
<gene>
    <name evidence="2" type="ORF">SCHRY_v1c06660</name>
</gene>
<evidence type="ECO:0008006" key="4">
    <source>
        <dbReference type="Google" id="ProtNLM"/>
    </source>
</evidence>
<evidence type="ECO:0000313" key="2">
    <source>
        <dbReference type="EMBL" id="AGM25242.1"/>
    </source>
</evidence>
<protein>
    <recommendedName>
        <fullName evidence="4">Lipoprotein</fullName>
    </recommendedName>
</protein>
<dbReference type="KEGG" id="scr:SCHRY_v1c06660"/>
<dbReference type="AlphaFoldDB" id="R4U1P8"/>
<proteinExistence type="predicted"/>
<dbReference type="NCBIfam" id="NF038029">
    <property type="entry name" value="LP_plasma"/>
    <property type="match status" value="1"/>
</dbReference>
<sequence>MKKLISLLGAVGLTATSATTVVACQTKNPAKETFNIKDSYRITPNGFSLAEQLQKDGNNIDKLQIKFLPGLTKATIRYMGITTKSDFVSKTVNIDFVTNDLSKIITKKSISIAGIDKKFYNKDENNEPTSIDKDVILKAINLLNQTNLTMDDLDLVYDPVTLSIKLTGKGKFEETVELTDEAMSWTDLLEQNDLNEIYLPKGSIEAFHSEPDNPAIILYTIFPIVMEFLGARNPLLELYQQKITDLGYSIMGFIKPEESTILAPILEAKFTNNKGSITLGGTLNKKETSTTIFSKGSVKFNFTVIDDGDDKYVTNTHRPLETWNPNADPKKEPNKIIETLSDHYDESSQAKLVYDLVSKYYGKDFATKYQDVLLEDFWVTDFTPTSAILTPKPGSMIFRNHDKLSVIVNSYVPKNPIYFYWIEVNFA</sequence>
<dbReference type="InterPro" id="IPR054816">
    <property type="entry name" value="Lipoprotein_mollicutes-type_CS"/>
</dbReference>
<dbReference type="OrthoDB" id="390116at2"/>
<dbReference type="RefSeq" id="WP_016339067.1">
    <property type="nucleotide sequence ID" value="NC_021280.1"/>
</dbReference>
<name>R4U1P8_9MOLU</name>
<dbReference type="NCBIfam" id="NF045726">
    <property type="entry name" value="XXplasma_LP"/>
    <property type="match status" value="1"/>
</dbReference>
<dbReference type="PROSITE" id="PS51257">
    <property type="entry name" value="PROKAR_LIPOPROTEIN"/>
    <property type="match status" value="1"/>
</dbReference>
<feature type="chain" id="PRO_5004379986" description="Lipoprotein" evidence="1">
    <location>
        <begin position="24"/>
        <end position="427"/>
    </location>
</feature>